<evidence type="ECO:0000256" key="6">
    <source>
        <dbReference type="ARBA" id="ARBA00023014"/>
    </source>
</evidence>
<comment type="cofactor">
    <cofactor evidence="1">
        <name>[4Fe-4S] cluster</name>
        <dbReference type="ChEBI" id="CHEBI:49883"/>
    </cofactor>
</comment>
<evidence type="ECO:0000256" key="1">
    <source>
        <dbReference type="ARBA" id="ARBA00001966"/>
    </source>
</evidence>
<protein>
    <submittedName>
        <fullName evidence="8">Putative NADH:ubiquinone oxidoreductase, chain B</fullName>
    </submittedName>
</protein>
<feature type="domain" description="NADH:ubiquinone oxidoreductase-like 20kDa subunit" evidence="7">
    <location>
        <begin position="2"/>
        <end position="76"/>
    </location>
</feature>
<keyword evidence="4" id="KW-0479">Metal-binding</keyword>
<proteinExistence type="inferred from homology"/>
<gene>
    <name evidence="8" type="ORF">CARN4_1976</name>
</gene>
<comment type="similarity">
    <text evidence="2">Belongs to the complex I 20 kDa subunit family.</text>
</comment>
<dbReference type="SUPFAM" id="SSF56770">
    <property type="entry name" value="HydA/Nqo6-like"/>
    <property type="match status" value="1"/>
</dbReference>
<evidence type="ECO:0000259" key="7">
    <source>
        <dbReference type="Pfam" id="PF01058"/>
    </source>
</evidence>
<dbReference type="PANTHER" id="PTHR42989:SF1">
    <property type="entry name" value="FORMATE HYDROGENLYASE SUBUNIT 7-RELATED"/>
    <property type="match status" value="1"/>
</dbReference>
<dbReference type="AlphaFoldDB" id="E6Q395"/>
<reference evidence="8" key="1">
    <citation type="submission" date="2009-10" db="EMBL/GenBank/DDBJ databases">
        <title>Diversity of trophic interactions inside an arsenic-rich microbial ecosystem.</title>
        <authorList>
            <person name="Bertin P.N."/>
            <person name="Heinrich-Salmeron A."/>
            <person name="Pelletier E."/>
            <person name="Goulhen-Chollet F."/>
            <person name="Arsene-Ploetze F."/>
            <person name="Gallien S."/>
            <person name="Calteau A."/>
            <person name="Vallenet D."/>
            <person name="Casiot C."/>
            <person name="Chane-Woon-Ming B."/>
            <person name="Giloteaux L."/>
            <person name="Barakat M."/>
            <person name="Bonnefoy V."/>
            <person name="Bruneel O."/>
            <person name="Chandler M."/>
            <person name="Cleiss J."/>
            <person name="Duran R."/>
            <person name="Elbaz-Poulichet F."/>
            <person name="Fonknechten N."/>
            <person name="Lauga B."/>
            <person name="Mornico D."/>
            <person name="Ortet P."/>
            <person name="Schaeffer C."/>
            <person name="Siguier P."/>
            <person name="Alexander Thil Smith A."/>
            <person name="Van Dorsselaer A."/>
            <person name="Weissenbach J."/>
            <person name="Medigue C."/>
            <person name="Le Paslier D."/>
        </authorList>
    </citation>
    <scope>NUCLEOTIDE SEQUENCE</scope>
</reference>
<dbReference type="InterPro" id="IPR052375">
    <property type="entry name" value="Complex_I_20kDa-like"/>
</dbReference>
<comment type="caution">
    <text evidence="8">The sequence shown here is derived from an EMBL/GenBank/DDBJ whole genome shotgun (WGS) entry which is preliminary data.</text>
</comment>
<evidence type="ECO:0000313" key="8">
    <source>
        <dbReference type="EMBL" id="CBI01655.1"/>
    </source>
</evidence>
<dbReference type="EMBL" id="CABO01000019">
    <property type="protein sequence ID" value="CBI01655.1"/>
    <property type="molecule type" value="Genomic_DNA"/>
</dbReference>
<dbReference type="Pfam" id="PF01058">
    <property type="entry name" value="Oxidored_q6"/>
    <property type="match status" value="1"/>
</dbReference>
<accession>E6Q395</accession>
<dbReference type="InterPro" id="IPR006137">
    <property type="entry name" value="NADH_UbQ_OxRdtase-like_20kDa"/>
</dbReference>
<keyword evidence="3" id="KW-0004">4Fe-4S</keyword>
<dbReference type="GO" id="GO:0051539">
    <property type="term" value="F:4 iron, 4 sulfur cluster binding"/>
    <property type="evidence" value="ECO:0007669"/>
    <property type="project" value="UniProtKB-KW"/>
</dbReference>
<dbReference type="Gene3D" id="3.40.50.12280">
    <property type="match status" value="1"/>
</dbReference>
<evidence type="ECO:0000256" key="5">
    <source>
        <dbReference type="ARBA" id="ARBA00023004"/>
    </source>
</evidence>
<organism evidence="8">
    <name type="scientific">mine drainage metagenome</name>
    <dbReference type="NCBI Taxonomy" id="410659"/>
    <lineage>
        <taxon>unclassified sequences</taxon>
        <taxon>metagenomes</taxon>
        <taxon>ecological metagenomes</taxon>
    </lineage>
</organism>
<evidence type="ECO:0000256" key="3">
    <source>
        <dbReference type="ARBA" id="ARBA00022485"/>
    </source>
</evidence>
<evidence type="ECO:0000256" key="2">
    <source>
        <dbReference type="ARBA" id="ARBA00009173"/>
    </source>
</evidence>
<name>E6Q395_9ZZZZ</name>
<dbReference type="PANTHER" id="PTHR42989">
    <property type="entry name" value="HYDROGENASE-4 COMPONENT I"/>
    <property type="match status" value="1"/>
</dbReference>
<evidence type="ECO:0000256" key="4">
    <source>
        <dbReference type="ARBA" id="ARBA00022723"/>
    </source>
</evidence>
<dbReference type="GO" id="GO:0046872">
    <property type="term" value="F:metal ion binding"/>
    <property type="evidence" value="ECO:0007669"/>
    <property type="project" value="UniProtKB-KW"/>
</dbReference>
<keyword evidence="6" id="KW-0411">Iron-sulfur</keyword>
<keyword evidence="8" id="KW-0830">Ubiquinone</keyword>
<sequence length="91" mass="9419">MLVVTGAVTKPMLEPLQRTFAAMPSPKVVIALGTTACSGGIFRDRPEIVGPIDAVLPVDVWIPGSPPSPLSILHGIWVALGHTLARGEVGA</sequence>
<keyword evidence="5" id="KW-0408">Iron</keyword>